<reference evidence="2" key="1">
    <citation type="submission" date="2013-11" db="EMBL/GenBank/DDBJ databases">
        <title>Comparative genomics of Ignicoccus.</title>
        <authorList>
            <person name="Podar M."/>
        </authorList>
    </citation>
    <scope>NUCLEOTIDE SEQUENCE</scope>
    <source>
        <strain evidence="2">DSM 13166</strain>
    </source>
</reference>
<organism evidence="2 3">
    <name type="scientific">Ignicoccus pacificus DSM 13166</name>
    <dbReference type="NCBI Taxonomy" id="940294"/>
    <lineage>
        <taxon>Archaea</taxon>
        <taxon>Thermoproteota</taxon>
        <taxon>Thermoprotei</taxon>
        <taxon>Desulfurococcales</taxon>
        <taxon>Desulfurococcaceae</taxon>
        <taxon>Ignicoccus</taxon>
    </lineage>
</organism>
<dbReference type="KEGG" id="ipc:IPA_02375"/>
<dbReference type="EMBL" id="CP006868">
    <property type="protein sequence ID" value="UXD22180.1"/>
    <property type="molecule type" value="Genomic_DNA"/>
</dbReference>
<sequence>MRVIRKGGIGNIIALTVMIILLAATLVLLLNTISSTLTITQSGSKSIQKAKVSYEITKKLNMCYFTGYLGSVPVIAIKTNDPATLCTYLQALQLVEYGASNSTMSFLIPGSDIRNELNKVLYSVCKEGLTNSVTVDTDTGTKMEAQVVLTRDPTTLGVEKLQALVKGVGWVPIGSCNTQVGSAVNIQSTTILYSIGPVTIIAAQGTNPLVYMCPSPRQVFGDSNAYVIAMMLTPNMTTAVNSYRNHIPTSVVIDLKDLIKKVATSGSPLLLPSGDVNPNDYLRGIRVIQMRYGGGVLPGAFGTGSNLPWSYTFLNLSAAQPLYKSSGVLTFDFYVNSTQGILSTEAAGYGALVCLYVGIAGSVPASSTGEPFDGKLISPSNDVTPPGAKYPCYSFYGYDVCYEAFANATSAFATNLTSAAGLKFEGLQEPVDSTVRVNSLVINNPTDQAILGGCGYAIRIDLNKTAPDAVGKPITIRGPQGENIPFCYETIYGNCTTDPTKGDGAVWIKIPAGMIIPPKGSVSLTIKTGKNGAVNPKDVFPSYVDFSWYDKSKVIGAHFVPYFPNSWSVITNGGAQLGQLVAIQFNTTNDILLGKNFTLVADVRWDGAPNYYYPDKLLPFFDPLSFRGWVAEYLDTIYPGTADEGAVGYWLYPIIYEIDPTATGDVGWMLAIYNGYPTAFIIKYDPTLGVELVPEAVAPNPIAPGVRYFIVLSNDTSGMNISVIPAEEFSASTVKPLADVPAPTNQDVVLVADTNSLLNLLYNQNSNAIVLSDAGIYRVYNTVDGDVTQLAQMDVYQIVGGRRSQVGTFYHYTKLYTISSFSGRIYNVTAFNVTITNPAKAINCYLTPSTCSNVSEVLSLRPFGSKVIPNITADSSNGTVVALPINVTIIGSYPMTPTSTTTLPLYGWATGQAYYTSSVGELIGQVVTMTAGKINIQTLTITSYVGNVPVTTYTTQVTSLEPYSTTSAYAYINSVRYATWGFRTTLLALGIHVNEFVPGSFRYYDPAEGVLPLGAKVELAFINSTKPTDYVLAELDGVPTGQSAINLTRVILYANTSMITNGHIVLNGSLGIGSWNLMILKSFPTISSCSGNAFSIVTLSNGGSDAFYDSQYDYANVYYAYAPALISDGRSWMKWMLYEDSVDGYRVEYVRSGIGVNAWRLYYYRFKVAPTSTFTNPNTWYYTKVYVDMNTWQTLFTVNIGGPSGPQLLADYGDLSSTSLVSEYPQLLPSDVKYIGIGYTAVRSGEYVRKLAYVFAYRQAPPTLEVLYHKSDINSPLIDAPLIYVKKSGVIASNVSGVPQPFNATYHLYGAQFNYLYPSDYLEYNQTVNYGYLTDNADNLTVPFSNISSALKAGRIQIAGLWSDKPFNMLRMDEVPLNVSIVGKWIVYAWSNVTEPLVLSGANNTNVTLYMNNVTVALSPYTSDLIITFNNITKMEGPVAIGLFFNNTFSRSIVILANVTDGTGNYKLVDGLLSWEALNSDLSKLNGTSIIMINKMDYHMTVNGPMCVPIPPEMGGMGTC</sequence>
<evidence type="ECO:0000256" key="1">
    <source>
        <dbReference type="SAM" id="Phobius"/>
    </source>
</evidence>
<dbReference type="Proteomes" id="UP001063698">
    <property type="component" value="Chromosome"/>
</dbReference>
<proteinExistence type="predicted"/>
<name>A0A977KAQ5_9CREN</name>
<keyword evidence="1" id="KW-0472">Membrane</keyword>
<protein>
    <submittedName>
        <fullName evidence="2">Uncharacterized protein</fullName>
    </submittedName>
</protein>
<keyword evidence="1" id="KW-1133">Transmembrane helix</keyword>
<evidence type="ECO:0000313" key="2">
    <source>
        <dbReference type="EMBL" id="UXD22180.1"/>
    </source>
</evidence>
<keyword evidence="1" id="KW-0812">Transmembrane</keyword>
<evidence type="ECO:0000313" key="3">
    <source>
        <dbReference type="Proteomes" id="UP001063698"/>
    </source>
</evidence>
<gene>
    <name evidence="2" type="ORF">IPA_02375</name>
</gene>
<keyword evidence="3" id="KW-1185">Reference proteome</keyword>
<accession>A0A977KAQ5</accession>
<feature type="transmembrane region" description="Helical" evidence="1">
    <location>
        <begin position="12"/>
        <end position="30"/>
    </location>
</feature>